<evidence type="ECO:0000313" key="2">
    <source>
        <dbReference type="Proteomes" id="UP000299102"/>
    </source>
</evidence>
<evidence type="ECO:0000313" key="1">
    <source>
        <dbReference type="EMBL" id="GBP54830.1"/>
    </source>
</evidence>
<dbReference type="AlphaFoldDB" id="A0A4C1WVC5"/>
<accession>A0A4C1WVC5</accession>
<keyword evidence="2" id="KW-1185">Reference proteome</keyword>
<dbReference type="Proteomes" id="UP000299102">
    <property type="component" value="Unassembled WGS sequence"/>
</dbReference>
<comment type="caution">
    <text evidence="1">The sequence shown here is derived from an EMBL/GenBank/DDBJ whole genome shotgun (WGS) entry which is preliminary data.</text>
</comment>
<proteinExistence type="predicted"/>
<reference evidence="1 2" key="1">
    <citation type="journal article" date="2019" name="Commun. Biol.">
        <title>The bagworm genome reveals a unique fibroin gene that provides high tensile strength.</title>
        <authorList>
            <person name="Kono N."/>
            <person name="Nakamura H."/>
            <person name="Ohtoshi R."/>
            <person name="Tomita M."/>
            <person name="Numata K."/>
            <person name="Arakawa K."/>
        </authorList>
    </citation>
    <scope>NUCLEOTIDE SEQUENCE [LARGE SCALE GENOMIC DNA]</scope>
</reference>
<protein>
    <submittedName>
        <fullName evidence="1">Uncharacterized protein</fullName>
    </submittedName>
</protein>
<organism evidence="1 2">
    <name type="scientific">Eumeta variegata</name>
    <name type="common">Bagworm moth</name>
    <name type="synonym">Eumeta japonica</name>
    <dbReference type="NCBI Taxonomy" id="151549"/>
    <lineage>
        <taxon>Eukaryota</taxon>
        <taxon>Metazoa</taxon>
        <taxon>Ecdysozoa</taxon>
        <taxon>Arthropoda</taxon>
        <taxon>Hexapoda</taxon>
        <taxon>Insecta</taxon>
        <taxon>Pterygota</taxon>
        <taxon>Neoptera</taxon>
        <taxon>Endopterygota</taxon>
        <taxon>Lepidoptera</taxon>
        <taxon>Glossata</taxon>
        <taxon>Ditrysia</taxon>
        <taxon>Tineoidea</taxon>
        <taxon>Psychidae</taxon>
        <taxon>Oiketicinae</taxon>
        <taxon>Eumeta</taxon>
    </lineage>
</organism>
<name>A0A4C1WVC5_EUMVA</name>
<dbReference type="EMBL" id="BGZK01000655">
    <property type="protein sequence ID" value="GBP54830.1"/>
    <property type="molecule type" value="Genomic_DNA"/>
</dbReference>
<gene>
    <name evidence="1" type="ORF">EVAR_87903_1</name>
</gene>
<sequence length="104" mass="11682">MPAELNASGWRSSRPSARPRIDLTRRKTFDVQLLFSYCLCARDFARVNIECVSSYTECLVVDPNLILAFDSGFGKVLDFDSGHILDSNADPTLIFDSSIDPEKY</sequence>